<protein>
    <submittedName>
        <fullName evidence="3">Methyltransferase</fullName>
    </submittedName>
</protein>
<dbReference type="GO" id="GO:0003676">
    <property type="term" value="F:nucleic acid binding"/>
    <property type="evidence" value="ECO:0007669"/>
    <property type="project" value="InterPro"/>
</dbReference>
<dbReference type="GO" id="GO:0031167">
    <property type="term" value="P:rRNA methylation"/>
    <property type="evidence" value="ECO:0007669"/>
    <property type="project" value="InterPro"/>
</dbReference>
<dbReference type="STRING" id="643648.Slip_0895"/>
<dbReference type="OrthoDB" id="9803017at2"/>
<dbReference type="PIRSF" id="PIRSF004553">
    <property type="entry name" value="CHP00095"/>
    <property type="match status" value="1"/>
</dbReference>
<dbReference type="GO" id="GO:0008168">
    <property type="term" value="F:methyltransferase activity"/>
    <property type="evidence" value="ECO:0007669"/>
    <property type="project" value="UniProtKB-KW"/>
</dbReference>
<dbReference type="Gene3D" id="3.40.50.150">
    <property type="entry name" value="Vaccinia Virus protein VP39"/>
    <property type="match status" value="1"/>
</dbReference>
<dbReference type="eggNOG" id="COG0742">
    <property type="taxonomic scope" value="Bacteria"/>
</dbReference>
<dbReference type="EMBL" id="CP002048">
    <property type="protein sequence ID" value="ADI01675.1"/>
    <property type="molecule type" value="Genomic_DNA"/>
</dbReference>
<keyword evidence="4" id="KW-1185">Reference proteome</keyword>
<dbReference type="Pfam" id="PF03602">
    <property type="entry name" value="Cons_hypoth95"/>
    <property type="match status" value="1"/>
</dbReference>
<reference evidence="3 4" key="2">
    <citation type="journal article" date="2010" name="Stand. Genomic Sci.">
        <title>Complete genome sequence of Syntrophothermus lipocalidus type strain (TGB-C1).</title>
        <authorList>
            <person name="Djao O.D."/>
            <person name="Zhang X."/>
            <person name="Lucas S."/>
            <person name="Lapidus A."/>
            <person name="Del Rio T.G."/>
            <person name="Nolan M."/>
            <person name="Tice H."/>
            <person name="Cheng J.F."/>
            <person name="Han C."/>
            <person name="Tapia R."/>
            <person name="Goodwin L."/>
            <person name="Pitluck S."/>
            <person name="Liolios K."/>
            <person name="Ivanova N."/>
            <person name="Mavromatis K."/>
            <person name="Mikhailova N."/>
            <person name="Ovchinnikova G."/>
            <person name="Pati A."/>
            <person name="Brambilla E."/>
            <person name="Chen A."/>
            <person name="Palaniappan K."/>
            <person name="Land M."/>
            <person name="Hauser L."/>
            <person name="Chang Y.J."/>
            <person name="Jeffries C.D."/>
            <person name="Rohde M."/>
            <person name="Sikorski J."/>
            <person name="Spring S."/>
            <person name="Goker M."/>
            <person name="Detter J.C."/>
            <person name="Woyke T."/>
            <person name="Bristow J."/>
            <person name="Eisen J.A."/>
            <person name="Markowitz V."/>
            <person name="Hugenholtz P."/>
            <person name="Kyrpides N.C."/>
            <person name="Klenk H.P."/>
        </authorList>
    </citation>
    <scope>NUCLEOTIDE SEQUENCE [LARGE SCALE GENOMIC DNA]</scope>
    <source>
        <strain evidence="4">DSM 12680 / TGB-C1</strain>
    </source>
</reference>
<dbReference type="KEGG" id="slp:Slip_0895"/>
<dbReference type="CDD" id="cd02440">
    <property type="entry name" value="AdoMet_MTases"/>
    <property type="match status" value="1"/>
</dbReference>
<dbReference type="RefSeq" id="WP_013175077.1">
    <property type="nucleotide sequence ID" value="NC_014220.1"/>
</dbReference>
<dbReference type="NCBIfam" id="TIGR00095">
    <property type="entry name" value="16S rRNA (guanine(966)-N(2))-methyltransferase RsmD"/>
    <property type="match status" value="1"/>
</dbReference>
<dbReference type="InterPro" id="IPR029063">
    <property type="entry name" value="SAM-dependent_MTases_sf"/>
</dbReference>
<dbReference type="HOGENOM" id="CLU_075826_0_2_9"/>
<proteinExistence type="predicted"/>
<dbReference type="Proteomes" id="UP000000378">
    <property type="component" value="Chromosome"/>
</dbReference>
<keyword evidence="2" id="KW-0808">Transferase</keyword>
<evidence type="ECO:0000256" key="1">
    <source>
        <dbReference type="ARBA" id="ARBA00022603"/>
    </source>
</evidence>
<dbReference type="InterPro" id="IPR002052">
    <property type="entry name" value="DNA_methylase_N6_adenine_CS"/>
</dbReference>
<dbReference type="SUPFAM" id="SSF53335">
    <property type="entry name" value="S-adenosyl-L-methionine-dependent methyltransferases"/>
    <property type="match status" value="1"/>
</dbReference>
<dbReference type="PANTHER" id="PTHR43542">
    <property type="entry name" value="METHYLTRANSFERASE"/>
    <property type="match status" value="1"/>
</dbReference>
<dbReference type="InterPro" id="IPR004398">
    <property type="entry name" value="RNA_MeTrfase_RsmD"/>
</dbReference>
<dbReference type="PANTHER" id="PTHR43542:SF1">
    <property type="entry name" value="METHYLTRANSFERASE"/>
    <property type="match status" value="1"/>
</dbReference>
<name>D7CLU0_SYNLT</name>
<evidence type="ECO:0000256" key="2">
    <source>
        <dbReference type="ARBA" id="ARBA00022679"/>
    </source>
</evidence>
<dbReference type="AlphaFoldDB" id="D7CLU0"/>
<accession>D7CLU0</accession>
<reference evidence="4" key="1">
    <citation type="journal article" date="2010" name="Stand. Genomic Sci.">
        <title>Complete genome sequence of Syntrophothermus lipocalidus type strain (TGB-C1T).</title>
        <authorList>
            <consortium name="US DOE Joint Genome Institute (JGI-PGF)"/>
            <person name="Djao O."/>
            <person name="Zhang X."/>
            <person name="Lucas S."/>
            <person name="Lapidus A."/>
            <person name="Glavina Del Rio T."/>
            <person name="Nolan M."/>
            <person name="Tice H."/>
            <person name="Cheng J."/>
            <person name="Han C."/>
            <person name="Tapia R."/>
            <person name="Goodwin L."/>
            <person name="Pitluck S."/>
            <person name="Liolios K."/>
            <person name="Ivanova N."/>
            <person name="Mavromatis K."/>
            <person name="Mikhailova N."/>
            <person name="Ovchinnikova G."/>
            <person name="Pati A."/>
            <person name="Brambilla E."/>
            <person name="Chen A."/>
            <person name="Palaniappan K."/>
            <person name="Land M."/>
            <person name="Hauser L."/>
            <person name="Chang Y."/>
            <person name="Jeffries C."/>
            <person name="Rohde M."/>
            <person name="Sikorski J."/>
            <person name="Spring S."/>
            <person name="Goker M."/>
            <person name="Detter J."/>
            <person name="Woyke T."/>
            <person name="Bristow J."/>
            <person name="Eisen J."/>
            <person name="Markowitz V."/>
            <person name="Hugenholtz P."/>
            <person name="Kyrpides N."/>
            <person name="Klenk H."/>
        </authorList>
    </citation>
    <scope>NUCLEOTIDE SEQUENCE [LARGE SCALE GENOMIC DNA]</scope>
    <source>
        <strain evidence="4">DSM 12680 / TGB-C1</strain>
    </source>
</reference>
<evidence type="ECO:0000313" key="3">
    <source>
        <dbReference type="EMBL" id="ADI01675.1"/>
    </source>
</evidence>
<sequence>MRVISGTARGKKLKAPPGFITRPLTDRIKEALFNVLGGEIEDARLLDVFAGSGQVGIEALSRGASYVVFVEKHPAAIRTIYANLDGCRFASGFEVLGMDVFRALRILVGRGKVFDVIYVDPPFDQPEIFVQVLQALDNNRLLAERGTLVIRVPRKHALPERLAFIAQFRIDVYGESALIYYRQREREEEL</sequence>
<dbReference type="PROSITE" id="PS00092">
    <property type="entry name" value="N6_MTASE"/>
    <property type="match status" value="1"/>
</dbReference>
<keyword evidence="1 3" id="KW-0489">Methyltransferase</keyword>
<gene>
    <name evidence="3" type="ordered locus">Slip_0895</name>
</gene>
<evidence type="ECO:0000313" key="4">
    <source>
        <dbReference type="Proteomes" id="UP000000378"/>
    </source>
</evidence>
<organism evidence="3 4">
    <name type="scientific">Syntrophothermus lipocalidus (strain DSM 12680 / TGB-C1)</name>
    <dbReference type="NCBI Taxonomy" id="643648"/>
    <lineage>
        <taxon>Bacteria</taxon>
        <taxon>Bacillati</taxon>
        <taxon>Bacillota</taxon>
        <taxon>Clostridia</taxon>
        <taxon>Eubacteriales</taxon>
        <taxon>Syntrophomonadaceae</taxon>
        <taxon>Syntrophothermus</taxon>
    </lineage>
</organism>